<evidence type="ECO:0000256" key="3">
    <source>
        <dbReference type="ARBA" id="ARBA00019365"/>
    </source>
</evidence>
<evidence type="ECO:0000313" key="13">
    <source>
        <dbReference type="EMBL" id="MFC3631738.1"/>
    </source>
</evidence>
<evidence type="ECO:0000256" key="4">
    <source>
        <dbReference type="ARBA" id="ARBA00022490"/>
    </source>
</evidence>
<keyword evidence="8" id="KW-0238">DNA-binding</keyword>
<evidence type="ECO:0000259" key="12">
    <source>
        <dbReference type="PROSITE" id="PS50931"/>
    </source>
</evidence>
<sequence length="297" mass="32561">MIDRQHLAILREVDRLGSVTAAAGTLNLTQSALSHTMRKFEERHGVAVWQKNGRGLRLTQAGAHLLALAQRVLPQIEHAERVLGDFAAGQRGALRVGMECHPCQQWLMRIVAPYLAAWPDVDLDIRTAFRFGGIAALLGHEIDLLITPDPLDLPGIAYRPVFDYQMVLAVPRDHAICDAVRPQDLAGETLITYPVDPARLDVFTRFLVPGNCLPRRHRTVETTAMMLHLVAAGRGVSAIPDWLLHEEGGDLPIRAVRIGDGLPKSIHLGTRRGEDGIDYVAGFLSLAAGTQPMPDKS</sequence>
<dbReference type="SUPFAM" id="SSF53850">
    <property type="entry name" value="Periplasmic binding protein-like II"/>
    <property type="match status" value="1"/>
</dbReference>
<comment type="similarity">
    <text evidence="2">Belongs to the LysR transcriptional regulatory family.</text>
</comment>
<keyword evidence="5" id="KW-0678">Repressor</keyword>
<evidence type="ECO:0000256" key="7">
    <source>
        <dbReference type="ARBA" id="ARBA00023015"/>
    </source>
</evidence>
<dbReference type="PANTHER" id="PTHR30126">
    <property type="entry name" value="HTH-TYPE TRANSCRIPTIONAL REGULATOR"/>
    <property type="match status" value="1"/>
</dbReference>
<dbReference type="InterPro" id="IPR005119">
    <property type="entry name" value="LysR_subst-bd"/>
</dbReference>
<keyword evidence="6" id="KW-0028">Amino-acid biosynthesis</keyword>
<comment type="subcellular location">
    <subcellularLocation>
        <location evidence="1">Cytoplasm</location>
    </subcellularLocation>
</comment>
<dbReference type="InterPro" id="IPR000847">
    <property type="entry name" value="LysR_HTH_N"/>
</dbReference>
<organism evidence="13 14">
    <name type="scientific">Paracoccus angustae</name>
    <dbReference type="NCBI Taxonomy" id="1671480"/>
    <lineage>
        <taxon>Bacteria</taxon>
        <taxon>Pseudomonadati</taxon>
        <taxon>Pseudomonadota</taxon>
        <taxon>Alphaproteobacteria</taxon>
        <taxon>Rhodobacterales</taxon>
        <taxon>Paracoccaceae</taxon>
        <taxon>Paracoccus</taxon>
    </lineage>
</organism>
<dbReference type="Proteomes" id="UP001595539">
    <property type="component" value="Unassembled WGS sequence"/>
</dbReference>
<dbReference type="SUPFAM" id="SSF46785">
    <property type="entry name" value="Winged helix' DNA-binding domain"/>
    <property type="match status" value="1"/>
</dbReference>
<name>A0ABV7U9C7_9RHOB</name>
<keyword evidence="10" id="KW-0804">Transcription</keyword>
<evidence type="ECO:0000256" key="6">
    <source>
        <dbReference type="ARBA" id="ARBA00022605"/>
    </source>
</evidence>
<feature type="domain" description="HTH lysR-type" evidence="12">
    <location>
        <begin position="2"/>
        <end position="59"/>
    </location>
</feature>
<dbReference type="PROSITE" id="PS50931">
    <property type="entry name" value="HTH_LYSR"/>
    <property type="match status" value="1"/>
</dbReference>
<accession>A0ABV7U9C7</accession>
<evidence type="ECO:0000256" key="1">
    <source>
        <dbReference type="ARBA" id="ARBA00004496"/>
    </source>
</evidence>
<keyword evidence="4" id="KW-0963">Cytoplasm</keyword>
<evidence type="ECO:0000256" key="8">
    <source>
        <dbReference type="ARBA" id="ARBA00023125"/>
    </source>
</evidence>
<dbReference type="InterPro" id="IPR036390">
    <property type="entry name" value="WH_DNA-bd_sf"/>
</dbReference>
<evidence type="ECO:0000256" key="5">
    <source>
        <dbReference type="ARBA" id="ARBA00022491"/>
    </source>
</evidence>
<keyword evidence="7" id="KW-0805">Transcription regulation</keyword>
<evidence type="ECO:0000256" key="10">
    <source>
        <dbReference type="ARBA" id="ARBA00023163"/>
    </source>
</evidence>
<dbReference type="EMBL" id="JBHRXY010000041">
    <property type="protein sequence ID" value="MFC3631738.1"/>
    <property type="molecule type" value="Genomic_DNA"/>
</dbReference>
<evidence type="ECO:0000313" key="14">
    <source>
        <dbReference type="Proteomes" id="UP001595539"/>
    </source>
</evidence>
<dbReference type="CDD" id="cd08441">
    <property type="entry name" value="PBP2_MetR"/>
    <property type="match status" value="1"/>
</dbReference>
<protein>
    <recommendedName>
        <fullName evidence="3">HTH-type transcriptional regulator MetR</fullName>
    </recommendedName>
</protein>
<dbReference type="Gene3D" id="3.40.190.10">
    <property type="entry name" value="Periplasmic binding protein-like II"/>
    <property type="match status" value="1"/>
</dbReference>
<dbReference type="Pfam" id="PF03466">
    <property type="entry name" value="LysR_substrate"/>
    <property type="match status" value="1"/>
</dbReference>
<keyword evidence="9" id="KW-0010">Activator</keyword>
<keyword evidence="14" id="KW-1185">Reference proteome</keyword>
<gene>
    <name evidence="13" type="ORF">ACFOM8_20135</name>
</gene>
<dbReference type="Pfam" id="PF00126">
    <property type="entry name" value="HTH_1"/>
    <property type="match status" value="1"/>
</dbReference>
<proteinExistence type="inferred from homology"/>
<keyword evidence="11" id="KW-0486">Methionine biosynthesis</keyword>
<dbReference type="InterPro" id="IPR037406">
    <property type="entry name" value="MetR_PBP2"/>
</dbReference>
<evidence type="ECO:0000256" key="9">
    <source>
        <dbReference type="ARBA" id="ARBA00023159"/>
    </source>
</evidence>
<dbReference type="InterPro" id="IPR036388">
    <property type="entry name" value="WH-like_DNA-bd_sf"/>
</dbReference>
<reference evidence="14" key="1">
    <citation type="journal article" date="2019" name="Int. J. Syst. Evol. Microbiol.">
        <title>The Global Catalogue of Microorganisms (GCM) 10K type strain sequencing project: providing services to taxonomists for standard genome sequencing and annotation.</title>
        <authorList>
            <consortium name="The Broad Institute Genomics Platform"/>
            <consortium name="The Broad Institute Genome Sequencing Center for Infectious Disease"/>
            <person name="Wu L."/>
            <person name="Ma J."/>
        </authorList>
    </citation>
    <scope>NUCLEOTIDE SEQUENCE [LARGE SCALE GENOMIC DNA]</scope>
    <source>
        <strain evidence="14">KCTC 42473</strain>
    </source>
</reference>
<evidence type="ECO:0000256" key="2">
    <source>
        <dbReference type="ARBA" id="ARBA00009437"/>
    </source>
</evidence>
<dbReference type="Gene3D" id="1.10.10.10">
    <property type="entry name" value="Winged helix-like DNA-binding domain superfamily/Winged helix DNA-binding domain"/>
    <property type="match status" value="1"/>
</dbReference>
<dbReference type="RefSeq" id="WP_377764096.1">
    <property type="nucleotide sequence ID" value="NZ_JBHRXY010000041.1"/>
</dbReference>
<evidence type="ECO:0000256" key="11">
    <source>
        <dbReference type="ARBA" id="ARBA00023167"/>
    </source>
</evidence>
<comment type="caution">
    <text evidence="13">The sequence shown here is derived from an EMBL/GenBank/DDBJ whole genome shotgun (WGS) entry which is preliminary data.</text>
</comment>
<dbReference type="PANTHER" id="PTHR30126:SF25">
    <property type="entry name" value="HTH-TYPE TRANSCRIPTIONAL REGULATOR METR"/>
    <property type="match status" value="1"/>
</dbReference>